<evidence type="ECO:0000313" key="7">
    <source>
        <dbReference type="EMBL" id="VEB35277.1"/>
    </source>
</evidence>
<dbReference type="Proteomes" id="UP000054921">
    <property type="component" value="Unassembled WGS sequence"/>
</dbReference>
<dbReference type="STRING" id="28084.Lche_0286"/>
<evidence type="ECO:0000313" key="8">
    <source>
        <dbReference type="Proteomes" id="UP000054921"/>
    </source>
</evidence>
<dbReference type="InterPro" id="IPR000014">
    <property type="entry name" value="PAS"/>
</dbReference>
<evidence type="ECO:0000313" key="9">
    <source>
        <dbReference type="Proteomes" id="UP000277577"/>
    </source>
</evidence>
<dbReference type="RefSeq" id="WP_028381237.1">
    <property type="nucleotide sequence ID" value="NZ_CAAAIT010000004.1"/>
</dbReference>
<dbReference type="AlphaFoldDB" id="A0A0W0SGM3"/>
<gene>
    <name evidence="7" type="primary">cph2_4</name>
    <name evidence="6" type="ORF">Lche_0286</name>
    <name evidence="7" type="ORF">NCTC11976_01274</name>
</gene>
<dbReference type="CDD" id="cd00130">
    <property type="entry name" value="PAS"/>
    <property type="match status" value="1"/>
</dbReference>
<dbReference type="SMART" id="SM00052">
    <property type="entry name" value="EAL"/>
    <property type="match status" value="1"/>
</dbReference>
<dbReference type="Gene3D" id="3.30.450.20">
    <property type="entry name" value="PAS domain"/>
    <property type="match status" value="1"/>
</dbReference>
<accession>A0A0W0SGM3</accession>
<dbReference type="InterPro" id="IPR050706">
    <property type="entry name" value="Cyclic-di-GMP_PDE-like"/>
</dbReference>
<dbReference type="SMART" id="SM00091">
    <property type="entry name" value="PAS"/>
    <property type="match status" value="1"/>
</dbReference>
<dbReference type="InterPro" id="IPR035919">
    <property type="entry name" value="EAL_sf"/>
</dbReference>
<dbReference type="SUPFAM" id="SSF141868">
    <property type="entry name" value="EAL domain-like"/>
    <property type="match status" value="1"/>
</dbReference>
<dbReference type="CDD" id="cd01948">
    <property type="entry name" value="EAL"/>
    <property type="match status" value="1"/>
</dbReference>
<keyword evidence="9" id="KW-1185">Reference proteome</keyword>
<evidence type="ECO:0000259" key="3">
    <source>
        <dbReference type="PROSITE" id="PS50113"/>
    </source>
</evidence>
<organism evidence="6 8">
    <name type="scientific">Legionella cherrii</name>
    <dbReference type="NCBI Taxonomy" id="28084"/>
    <lineage>
        <taxon>Bacteria</taxon>
        <taxon>Pseudomonadati</taxon>
        <taxon>Pseudomonadota</taxon>
        <taxon>Gammaproteobacteria</taxon>
        <taxon>Legionellales</taxon>
        <taxon>Legionellaceae</taxon>
        <taxon>Legionella</taxon>
    </lineage>
</organism>
<dbReference type="Gene3D" id="3.20.20.450">
    <property type="entry name" value="EAL domain"/>
    <property type="match status" value="1"/>
</dbReference>
<dbReference type="PATRIC" id="fig|28084.5.peg.307"/>
<dbReference type="Pfam" id="PF00563">
    <property type="entry name" value="EAL"/>
    <property type="match status" value="1"/>
</dbReference>
<dbReference type="PROSITE" id="PS50887">
    <property type="entry name" value="GGDEF"/>
    <property type="match status" value="1"/>
</dbReference>
<evidence type="ECO:0000259" key="4">
    <source>
        <dbReference type="PROSITE" id="PS50883"/>
    </source>
</evidence>
<dbReference type="PROSITE" id="PS50113">
    <property type="entry name" value="PAC"/>
    <property type="match status" value="1"/>
</dbReference>
<feature type="domain" description="GGDEF" evidence="5">
    <location>
        <begin position="369"/>
        <end position="509"/>
    </location>
</feature>
<dbReference type="PROSITE" id="PS50883">
    <property type="entry name" value="EAL"/>
    <property type="match status" value="1"/>
</dbReference>
<feature type="domain" description="PAC" evidence="3">
    <location>
        <begin position="123"/>
        <end position="175"/>
    </location>
</feature>
<keyword evidence="1" id="KW-1133">Transmembrane helix</keyword>
<dbReference type="PROSITE" id="PS50112">
    <property type="entry name" value="PAS"/>
    <property type="match status" value="1"/>
</dbReference>
<dbReference type="InterPro" id="IPR000160">
    <property type="entry name" value="GGDEF_dom"/>
</dbReference>
<dbReference type="Gene3D" id="3.30.450.40">
    <property type="match status" value="1"/>
</dbReference>
<keyword evidence="1" id="KW-0472">Membrane</keyword>
<dbReference type="CDD" id="cd01949">
    <property type="entry name" value="GGDEF"/>
    <property type="match status" value="1"/>
</dbReference>
<feature type="transmembrane region" description="Helical" evidence="1">
    <location>
        <begin position="12"/>
        <end position="31"/>
    </location>
</feature>
<dbReference type="Pfam" id="PF08447">
    <property type="entry name" value="PAS_3"/>
    <property type="match status" value="1"/>
</dbReference>
<evidence type="ECO:0000256" key="1">
    <source>
        <dbReference type="SAM" id="Phobius"/>
    </source>
</evidence>
<proteinExistence type="predicted"/>
<dbReference type="Proteomes" id="UP000277577">
    <property type="component" value="Chromosome"/>
</dbReference>
<dbReference type="EMBL" id="LR134173">
    <property type="protein sequence ID" value="VEB35277.1"/>
    <property type="molecule type" value="Genomic_DNA"/>
</dbReference>
<dbReference type="Pfam" id="PF00990">
    <property type="entry name" value="GGDEF"/>
    <property type="match status" value="1"/>
</dbReference>
<dbReference type="Gene3D" id="3.30.70.270">
    <property type="match status" value="1"/>
</dbReference>
<dbReference type="OrthoDB" id="5654237at2"/>
<dbReference type="InterPro" id="IPR035965">
    <property type="entry name" value="PAS-like_dom_sf"/>
</dbReference>
<dbReference type="InterPro" id="IPR001633">
    <property type="entry name" value="EAL_dom"/>
</dbReference>
<dbReference type="InterPro" id="IPR013655">
    <property type="entry name" value="PAS_fold_3"/>
</dbReference>
<dbReference type="InterPro" id="IPR029787">
    <property type="entry name" value="Nucleotide_cyclase"/>
</dbReference>
<evidence type="ECO:0000259" key="2">
    <source>
        <dbReference type="PROSITE" id="PS50112"/>
    </source>
</evidence>
<evidence type="ECO:0000313" key="6">
    <source>
        <dbReference type="EMBL" id="KTC82606.1"/>
    </source>
</evidence>
<reference evidence="7 9" key="2">
    <citation type="submission" date="2018-12" db="EMBL/GenBank/DDBJ databases">
        <authorList>
            <consortium name="Pathogen Informatics"/>
        </authorList>
    </citation>
    <scope>NUCLEOTIDE SEQUENCE [LARGE SCALE GENOMIC DNA]</scope>
    <source>
        <strain evidence="7 9">NCTC11976</strain>
    </source>
</reference>
<feature type="domain" description="PAS" evidence="2">
    <location>
        <begin position="47"/>
        <end position="120"/>
    </location>
</feature>
<dbReference type="SUPFAM" id="SSF55073">
    <property type="entry name" value="Nucleotide cyclase"/>
    <property type="match status" value="1"/>
</dbReference>
<dbReference type="SUPFAM" id="SSF55781">
    <property type="entry name" value="GAF domain-like"/>
    <property type="match status" value="1"/>
</dbReference>
<dbReference type="InterPro" id="IPR000700">
    <property type="entry name" value="PAS-assoc_C"/>
</dbReference>
<dbReference type="InterPro" id="IPR043128">
    <property type="entry name" value="Rev_trsase/Diguanyl_cyclase"/>
</dbReference>
<name>A0A0W0SGM3_9GAMM</name>
<sequence>MERLIFTSTINTIISVILTVGVICIVIFYMMRSKKKSRTIQSKIPNIEQLFLEFTENTQQVLWRMSVNTNRLTYISPSAEKIFGRPVELLNKDSDNWLSLVIPEDKPKLMAAINQVKQGTPIITVDIKILRADGFIAFLSNLLFSSKDEQGKLIAILGVTSDMTAQYYIALQERLSSELNKHLSQTYNMKLFAKKTLQSICLAIGYDIAELWIFDEKESTLGYLVNWARDDLKVKFYNKKTLALSKKTENIFQVMCLQNNIIQYSTQSSHLKQIYLGASINLKEVVGIPIVASNSKIGVMCFYNRQILNLDNDGYKILSEFAIEFGEYLQNKLLIDQVKFYSDYDVLTGLYNQASFLHKISELIKENVKSIVVIKLRINNFNLINYALGYDVGNKILHDVSKKITEFTSSYSTSLSNIDMVALTEPGIYAFVSHEFNDQNSIIDFVNKLLEIVKKPIKKNKHEIFLTASVGISRYPQNGTIPSQLLRSAILALIDSSKEGSNQFKFATEDTIKKTSTQIEIENTMHKALKNNEFELYYQPKVSLKTGKIIGTEALIRWHDPKGTIRLPGYFIPICEESDLIIEINDWVLATAINDIARSENPIQTSINLSARQFTTSYNLLERLKQLIAKSGVNYKYLEMEVTETLLMTNRMQATHVILELKKMGISLSLDDFGTGYSSFAYLKDFAPDAIKIDKSFIDGVPGDNNSIKIINAMISVSHSLGLRSIAEGVETADQVKFLISAGCDEIQGYYFSKPITFSEIQAMIKSDVSLNFPE</sequence>
<dbReference type="NCBIfam" id="TIGR00254">
    <property type="entry name" value="GGDEF"/>
    <property type="match status" value="1"/>
</dbReference>
<dbReference type="SUPFAM" id="SSF55785">
    <property type="entry name" value="PYP-like sensor domain (PAS domain)"/>
    <property type="match status" value="1"/>
</dbReference>
<dbReference type="GO" id="GO:0071111">
    <property type="term" value="F:cyclic-guanylate-specific phosphodiesterase activity"/>
    <property type="evidence" value="ECO:0007669"/>
    <property type="project" value="InterPro"/>
</dbReference>
<dbReference type="PANTHER" id="PTHR33121">
    <property type="entry name" value="CYCLIC DI-GMP PHOSPHODIESTERASE PDEF"/>
    <property type="match status" value="1"/>
</dbReference>
<dbReference type="SMART" id="SM00267">
    <property type="entry name" value="GGDEF"/>
    <property type="match status" value="1"/>
</dbReference>
<reference evidence="6 8" key="1">
    <citation type="submission" date="2015-11" db="EMBL/GenBank/DDBJ databases">
        <title>Genomic analysis of 38 Legionella species identifies large and diverse effector repertoires.</title>
        <authorList>
            <person name="Burstein D."/>
            <person name="Amaro F."/>
            <person name="Zusman T."/>
            <person name="Lifshitz Z."/>
            <person name="Cohen O."/>
            <person name="Gilbert J.A."/>
            <person name="Pupko T."/>
            <person name="Shuman H.A."/>
            <person name="Segal G."/>
        </authorList>
    </citation>
    <scope>NUCLEOTIDE SEQUENCE [LARGE SCALE GENOMIC DNA]</scope>
    <source>
        <strain evidence="6 8">ORW</strain>
    </source>
</reference>
<dbReference type="EMBL" id="LNXW01000008">
    <property type="protein sequence ID" value="KTC82606.1"/>
    <property type="molecule type" value="Genomic_DNA"/>
</dbReference>
<dbReference type="InterPro" id="IPR029016">
    <property type="entry name" value="GAF-like_dom_sf"/>
</dbReference>
<dbReference type="PANTHER" id="PTHR33121:SF70">
    <property type="entry name" value="SIGNALING PROTEIN YKOW"/>
    <property type="match status" value="1"/>
</dbReference>
<feature type="domain" description="EAL" evidence="4">
    <location>
        <begin position="518"/>
        <end position="769"/>
    </location>
</feature>
<protein>
    <submittedName>
        <fullName evidence="6">Regulatory protein (GGDEF and EAL domains)</fullName>
    </submittedName>
</protein>
<keyword evidence="1" id="KW-0812">Transmembrane</keyword>
<evidence type="ECO:0000259" key="5">
    <source>
        <dbReference type="PROSITE" id="PS50887"/>
    </source>
</evidence>